<evidence type="ECO:0000256" key="1">
    <source>
        <dbReference type="ARBA" id="ARBA00004141"/>
    </source>
</evidence>
<evidence type="ECO:0000313" key="9">
    <source>
        <dbReference type="Proteomes" id="UP000013827"/>
    </source>
</evidence>
<feature type="transmembrane region" description="Helical" evidence="6">
    <location>
        <begin position="12"/>
        <end position="32"/>
    </location>
</feature>
<dbReference type="PRINTS" id="PR01035">
    <property type="entry name" value="TCRTETA"/>
</dbReference>
<dbReference type="AlphaFoldDB" id="A0A0D3IZ22"/>
<dbReference type="OMA" id="HICASIG"/>
<evidence type="ECO:0000313" key="8">
    <source>
        <dbReference type="EnsemblProtists" id="EOD16507"/>
    </source>
</evidence>
<organism evidence="8 9">
    <name type="scientific">Emiliania huxleyi (strain CCMP1516)</name>
    <dbReference type="NCBI Taxonomy" id="280463"/>
    <lineage>
        <taxon>Eukaryota</taxon>
        <taxon>Haptista</taxon>
        <taxon>Haptophyta</taxon>
        <taxon>Prymnesiophyceae</taxon>
        <taxon>Isochrysidales</taxon>
        <taxon>Noelaerhabdaceae</taxon>
        <taxon>Emiliania</taxon>
    </lineage>
</organism>
<evidence type="ECO:0000256" key="6">
    <source>
        <dbReference type="SAM" id="Phobius"/>
    </source>
</evidence>
<dbReference type="SUPFAM" id="SSF103473">
    <property type="entry name" value="MFS general substrate transporter"/>
    <property type="match status" value="1"/>
</dbReference>
<keyword evidence="2" id="KW-0813">Transport</keyword>
<dbReference type="STRING" id="2903.R1C328"/>
<dbReference type="PANTHER" id="PTHR23504:SF15">
    <property type="entry name" value="MAJOR FACILITATOR SUPERFAMILY (MFS) PROFILE DOMAIN-CONTAINING PROTEIN"/>
    <property type="match status" value="1"/>
</dbReference>
<evidence type="ECO:0000256" key="3">
    <source>
        <dbReference type="ARBA" id="ARBA00022692"/>
    </source>
</evidence>
<feature type="transmembrane region" description="Helical" evidence="6">
    <location>
        <begin position="471"/>
        <end position="492"/>
    </location>
</feature>
<feature type="transmembrane region" description="Helical" evidence="6">
    <location>
        <begin position="336"/>
        <end position="361"/>
    </location>
</feature>
<dbReference type="PROSITE" id="PS50850">
    <property type="entry name" value="MFS"/>
    <property type="match status" value="1"/>
</dbReference>
<feature type="transmembrane region" description="Helical" evidence="6">
    <location>
        <begin position="381"/>
        <end position="404"/>
    </location>
</feature>
<keyword evidence="5 6" id="KW-0472">Membrane</keyword>
<name>A0A0D3IZ22_EMIH1</name>
<reference evidence="8" key="2">
    <citation type="submission" date="2024-10" db="UniProtKB">
        <authorList>
            <consortium name="EnsemblProtists"/>
        </authorList>
    </citation>
    <scope>IDENTIFICATION</scope>
</reference>
<keyword evidence="9" id="KW-1185">Reference proteome</keyword>
<keyword evidence="3 6" id="KW-0812">Transmembrane</keyword>
<feature type="transmembrane region" description="Helical" evidence="6">
    <location>
        <begin position="52"/>
        <end position="71"/>
    </location>
</feature>
<dbReference type="HOGENOM" id="CLU_550350_0_0_1"/>
<dbReference type="InterPro" id="IPR036259">
    <property type="entry name" value="MFS_trans_sf"/>
</dbReference>
<evidence type="ECO:0000256" key="2">
    <source>
        <dbReference type="ARBA" id="ARBA00022448"/>
    </source>
</evidence>
<feature type="domain" description="Major facilitator superfamily (MFS) profile" evidence="7">
    <location>
        <begin position="10"/>
        <end position="496"/>
    </location>
</feature>
<reference evidence="9" key="1">
    <citation type="journal article" date="2013" name="Nature">
        <title>Pan genome of the phytoplankton Emiliania underpins its global distribution.</title>
        <authorList>
            <person name="Read B.A."/>
            <person name="Kegel J."/>
            <person name="Klute M.J."/>
            <person name="Kuo A."/>
            <person name="Lefebvre S.C."/>
            <person name="Maumus F."/>
            <person name="Mayer C."/>
            <person name="Miller J."/>
            <person name="Monier A."/>
            <person name="Salamov A."/>
            <person name="Young J."/>
            <person name="Aguilar M."/>
            <person name="Claverie J.M."/>
            <person name="Frickenhaus S."/>
            <person name="Gonzalez K."/>
            <person name="Herman E.K."/>
            <person name="Lin Y.C."/>
            <person name="Napier J."/>
            <person name="Ogata H."/>
            <person name="Sarno A.F."/>
            <person name="Shmutz J."/>
            <person name="Schroeder D."/>
            <person name="de Vargas C."/>
            <person name="Verret F."/>
            <person name="von Dassow P."/>
            <person name="Valentin K."/>
            <person name="Van de Peer Y."/>
            <person name="Wheeler G."/>
            <person name="Dacks J.B."/>
            <person name="Delwiche C.F."/>
            <person name="Dyhrman S.T."/>
            <person name="Glockner G."/>
            <person name="John U."/>
            <person name="Richards T."/>
            <person name="Worden A.Z."/>
            <person name="Zhang X."/>
            <person name="Grigoriev I.V."/>
            <person name="Allen A.E."/>
            <person name="Bidle K."/>
            <person name="Borodovsky M."/>
            <person name="Bowler C."/>
            <person name="Brownlee C."/>
            <person name="Cock J.M."/>
            <person name="Elias M."/>
            <person name="Gladyshev V.N."/>
            <person name="Groth M."/>
            <person name="Guda C."/>
            <person name="Hadaegh A."/>
            <person name="Iglesias-Rodriguez M.D."/>
            <person name="Jenkins J."/>
            <person name="Jones B.M."/>
            <person name="Lawson T."/>
            <person name="Leese F."/>
            <person name="Lindquist E."/>
            <person name="Lobanov A."/>
            <person name="Lomsadze A."/>
            <person name="Malik S.B."/>
            <person name="Marsh M.E."/>
            <person name="Mackinder L."/>
            <person name="Mock T."/>
            <person name="Mueller-Roeber B."/>
            <person name="Pagarete A."/>
            <person name="Parker M."/>
            <person name="Probert I."/>
            <person name="Quesneville H."/>
            <person name="Raines C."/>
            <person name="Rensing S.A."/>
            <person name="Riano-Pachon D.M."/>
            <person name="Richier S."/>
            <person name="Rokitta S."/>
            <person name="Shiraiwa Y."/>
            <person name="Soanes D.M."/>
            <person name="van der Giezen M."/>
            <person name="Wahlund T.M."/>
            <person name="Williams B."/>
            <person name="Wilson W."/>
            <person name="Wolfe G."/>
            <person name="Wurch L.L."/>
        </authorList>
    </citation>
    <scope>NUCLEOTIDE SEQUENCE</scope>
</reference>
<evidence type="ECO:0000256" key="5">
    <source>
        <dbReference type="ARBA" id="ARBA00023136"/>
    </source>
</evidence>
<dbReference type="GeneID" id="17262656"/>
<dbReference type="KEGG" id="ehx:EMIHUDRAFT_119012"/>
<dbReference type="eggNOG" id="KOG2615">
    <property type="taxonomic scope" value="Eukaryota"/>
</dbReference>
<dbReference type="Pfam" id="PF07690">
    <property type="entry name" value="MFS_1"/>
    <property type="match status" value="1"/>
</dbReference>
<evidence type="ECO:0000256" key="4">
    <source>
        <dbReference type="ARBA" id="ARBA00022989"/>
    </source>
</evidence>
<dbReference type="EnsemblProtists" id="EOD16507">
    <property type="protein sequence ID" value="EOD16507"/>
    <property type="gene ID" value="EMIHUDRAFT_119012"/>
</dbReference>
<proteinExistence type="predicted"/>
<evidence type="ECO:0000259" key="7">
    <source>
        <dbReference type="PROSITE" id="PS50850"/>
    </source>
</evidence>
<feature type="transmembrane region" description="Helical" evidence="6">
    <location>
        <begin position="140"/>
        <end position="164"/>
    </location>
</feature>
<dbReference type="PaxDb" id="2903-EOD16507"/>
<feature type="transmembrane region" description="Helical" evidence="6">
    <location>
        <begin position="112"/>
        <end position="128"/>
    </location>
</feature>
<dbReference type="GO" id="GO:0022857">
    <property type="term" value="F:transmembrane transporter activity"/>
    <property type="evidence" value="ECO:0007669"/>
    <property type="project" value="InterPro"/>
</dbReference>
<accession>A0A0D3IZ22</accession>
<dbReference type="InterPro" id="IPR020846">
    <property type="entry name" value="MFS_dom"/>
</dbReference>
<dbReference type="PANTHER" id="PTHR23504">
    <property type="entry name" value="MAJOR FACILITATOR SUPERFAMILY DOMAIN-CONTAINING PROTEIN 10"/>
    <property type="match status" value="1"/>
</dbReference>
<dbReference type="RefSeq" id="XP_005768936.1">
    <property type="nucleotide sequence ID" value="XM_005768879.1"/>
</dbReference>
<dbReference type="Proteomes" id="UP000013827">
    <property type="component" value="Unassembled WGS sequence"/>
</dbReference>
<dbReference type="InterPro" id="IPR011701">
    <property type="entry name" value="MFS"/>
</dbReference>
<feature type="transmembrane region" description="Helical" evidence="6">
    <location>
        <begin position="184"/>
        <end position="206"/>
    </location>
</feature>
<sequence>MAPEAVNWPVVFTMLFVIMCDALNQLVVFPFLPFMIRDQLELAPDDPKLGSLAGFAAAAYNAGQFLGAPLYGTAADRLGRKPVLLVCLMLSGLCILGFAMSSSYAISLGMRSAQGFFSGAVIVGKIVLFDVTTPATEAQVFGMIGLSFAFGYMLGPTIGGVLAQPSAQYPALFGGVALLEAHPYLLPCAATFAFSMVGLAGSLLLLPETHPRLGKGAAPSNARPLLGLDRRTPSRDSQVAGVAAELATCRPSVVLVDPLVGGDVGVRTSVNVVLSVMIFCATTAGRATVAPDARACSATFYTCAFRVCRYVETLPVWLATPVSGGGLGLSASSIGVLTAVGGFSLLLTSVSTGFLLGRFGGAYVLHLGYALNALNSAGPPLIALLLGWWAAAPPLLPVAVLVVCCCMNMASKSFAFTAVTMLSKGCVPPAVQGLALGVNQSCSSTGLALGPLACGVAYSATVGLVGPQWGAAVFFLALTLVGLGANMLVVGINSNT</sequence>
<protein>
    <recommendedName>
        <fullName evidence="7">Major facilitator superfamily (MFS) profile domain-containing protein</fullName>
    </recommendedName>
</protein>
<keyword evidence="4 6" id="KW-1133">Transmembrane helix</keyword>
<dbReference type="InterPro" id="IPR001958">
    <property type="entry name" value="Tet-R_TetA/multi-R_MdtG-like"/>
</dbReference>
<dbReference type="GO" id="GO:0016020">
    <property type="term" value="C:membrane"/>
    <property type="evidence" value="ECO:0007669"/>
    <property type="project" value="UniProtKB-SubCell"/>
</dbReference>
<comment type="subcellular location">
    <subcellularLocation>
        <location evidence="1">Membrane</location>
        <topology evidence="1">Multi-pass membrane protein</topology>
    </subcellularLocation>
</comment>
<feature type="transmembrane region" description="Helical" evidence="6">
    <location>
        <begin position="83"/>
        <end position="106"/>
    </location>
</feature>
<feature type="transmembrane region" description="Helical" evidence="6">
    <location>
        <begin position="446"/>
        <end position="465"/>
    </location>
</feature>
<dbReference type="Gene3D" id="1.20.1250.20">
    <property type="entry name" value="MFS general substrate transporter like domains"/>
    <property type="match status" value="1"/>
</dbReference>